<proteinExistence type="predicted"/>
<gene>
    <name evidence="1" type="ORF">EFY79_16620</name>
</gene>
<dbReference type="InterPro" id="IPR028082">
    <property type="entry name" value="Peripla_BP_I"/>
</dbReference>
<dbReference type="RefSeq" id="WP_123121856.1">
    <property type="nucleotide sequence ID" value="NZ_RJJR01000014.1"/>
</dbReference>
<evidence type="ECO:0000313" key="2">
    <source>
        <dbReference type="Proteomes" id="UP000267223"/>
    </source>
</evidence>
<sequence length="392" mass="44694">MRKILLFSVVFFALTGIEKSVAQQKSYPVYKTYRVAIFAPVYLDSIFDGYHLKAESTIPNFVTGGTDFIQGAEMALDTLNLNNKHVEAFLFDSKSVTQPVATLIKNGKLDHMDLIIGSVKPPEYYQLASFANEKKIPFLSATYPNDGGVRQNPFLLIANSTLKTHCEGIFSYILQKHGSDNIYLFHKKNDNRISNYFKEINSADGKNLLKIKDIVLDSSVTAQGLKYLVDTTKPIVIIGASLEQEFSQKLADACYPIQKTNPMILIGMPNWDGFACWFRKDAYTGFPIRYTTPHYISKDNPFESYLMSKYFQVYKIDPSDMAEKGFGLTYNFTSLLINHPGAFMENMNDTLYSPFHTLNFKPVYHGKNPQPDYYENRHLFFMQILNGEISKE</sequence>
<comment type="caution">
    <text evidence="1">The sequence shown here is derived from an EMBL/GenBank/DDBJ whole genome shotgun (WGS) entry which is preliminary data.</text>
</comment>
<protein>
    <submittedName>
        <fullName evidence="1">Uncharacterized protein</fullName>
    </submittedName>
</protein>
<keyword evidence="2" id="KW-1185">Reference proteome</keyword>
<reference evidence="1 2" key="1">
    <citation type="submission" date="2018-11" db="EMBL/GenBank/DDBJ databases">
        <title>Draft genome sequence of Ferruginibacter sp. BO-59.</title>
        <authorList>
            <person name="Im W.T."/>
        </authorList>
    </citation>
    <scope>NUCLEOTIDE SEQUENCE [LARGE SCALE GENOMIC DNA]</scope>
    <source>
        <strain evidence="1 2">BO-59</strain>
    </source>
</reference>
<organism evidence="1 2">
    <name type="scientific">Hanamia caeni</name>
    <dbReference type="NCBI Taxonomy" id="2294116"/>
    <lineage>
        <taxon>Bacteria</taxon>
        <taxon>Pseudomonadati</taxon>
        <taxon>Bacteroidota</taxon>
        <taxon>Chitinophagia</taxon>
        <taxon>Chitinophagales</taxon>
        <taxon>Chitinophagaceae</taxon>
        <taxon>Hanamia</taxon>
    </lineage>
</organism>
<dbReference type="Proteomes" id="UP000267223">
    <property type="component" value="Unassembled WGS sequence"/>
</dbReference>
<dbReference type="EMBL" id="RJJR01000014">
    <property type="protein sequence ID" value="RNI34315.1"/>
    <property type="molecule type" value="Genomic_DNA"/>
</dbReference>
<dbReference type="Gene3D" id="3.40.50.2300">
    <property type="match status" value="2"/>
</dbReference>
<dbReference type="AlphaFoldDB" id="A0A3M9NAA1"/>
<dbReference type="SUPFAM" id="SSF53822">
    <property type="entry name" value="Periplasmic binding protein-like I"/>
    <property type="match status" value="1"/>
</dbReference>
<evidence type="ECO:0000313" key="1">
    <source>
        <dbReference type="EMBL" id="RNI34315.1"/>
    </source>
</evidence>
<dbReference type="OrthoDB" id="2149800at2"/>
<name>A0A3M9NAA1_9BACT</name>
<accession>A0A3M9NAA1</accession>